<keyword evidence="10 20" id="KW-0418">Kinase</keyword>
<dbReference type="InterPro" id="IPR058533">
    <property type="entry name" value="Cation_efflux_TM"/>
</dbReference>
<keyword evidence="11 19" id="KW-0067">ATP-binding</keyword>
<evidence type="ECO:0000259" key="23">
    <source>
        <dbReference type="PROSITE" id="PS50001"/>
    </source>
</evidence>
<dbReference type="Proteomes" id="UP000095282">
    <property type="component" value="Unplaced"/>
</dbReference>
<dbReference type="InterPro" id="IPR035849">
    <property type="entry name" value="Fes/Fps/Fer_SH2"/>
</dbReference>
<dbReference type="AlphaFoldDB" id="A0A1I7TLX0"/>
<feature type="transmembrane region" description="Helical" evidence="22">
    <location>
        <begin position="227"/>
        <end position="248"/>
    </location>
</feature>
<keyword evidence="26" id="KW-1185">Reference proteome</keyword>
<dbReference type="Pfam" id="PF07714">
    <property type="entry name" value="PK_Tyr_Ser-Thr"/>
    <property type="match status" value="1"/>
</dbReference>
<evidence type="ECO:0000256" key="3">
    <source>
        <dbReference type="ARBA" id="ARBA00004496"/>
    </source>
</evidence>
<dbReference type="InterPro" id="IPR000980">
    <property type="entry name" value="SH2"/>
</dbReference>
<keyword evidence="4" id="KW-0813">Transport</keyword>
<dbReference type="Gene3D" id="3.30.505.10">
    <property type="entry name" value="SH2 domain"/>
    <property type="match status" value="1"/>
</dbReference>
<keyword evidence="9 19" id="KW-0547">Nucleotide-binding</keyword>
<feature type="binding site" evidence="19">
    <location>
        <position position="551"/>
    </location>
    <ligand>
        <name>ATP</name>
        <dbReference type="ChEBI" id="CHEBI:30616"/>
    </ligand>
</feature>
<dbReference type="Gene3D" id="3.30.70.270">
    <property type="match status" value="1"/>
</dbReference>
<evidence type="ECO:0000256" key="4">
    <source>
        <dbReference type="ARBA" id="ARBA00022448"/>
    </source>
</evidence>
<reference evidence="27" key="1">
    <citation type="submission" date="2016-11" db="UniProtKB">
        <authorList>
            <consortium name="WormBaseParasite"/>
        </authorList>
    </citation>
    <scope>IDENTIFICATION</scope>
</reference>
<feature type="region of interest" description="Disordered" evidence="21">
    <location>
        <begin position="1"/>
        <end position="31"/>
    </location>
</feature>
<comment type="similarity">
    <text evidence="17">Belongs to the protein kinase superfamily. Tyr protein kinase family. Fes/fps subfamily.</text>
</comment>
<evidence type="ECO:0000256" key="17">
    <source>
        <dbReference type="ARBA" id="ARBA00061333"/>
    </source>
</evidence>
<feature type="transmembrane region" description="Helical" evidence="22">
    <location>
        <begin position="188"/>
        <end position="207"/>
    </location>
</feature>
<dbReference type="SUPFAM" id="SSF56112">
    <property type="entry name" value="Protein kinase-like (PK-like)"/>
    <property type="match status" value="1"/>
</dbReference>
<dbReference type="Gene3D" id="3.10.10.10">
    <property type="entry name" value="HIV Type 1 Reverse Transcriptase, subunit A, domain 1"/>
    <property type="match status" value="1"/>
</dbReference>
<dbReference type="SUPFAM" id="SSF161111">
    <property type="entry name" value="Cation efflux protein transmembrane domain-like"/>
    <property type="match status" value="1"/>
</dbReference>
<dbReference type="InterPro" id="IPR036860">
    <property type="entry name" value="SH2_dom_sf"/>
</dbReference>
<keyword evidence="14 22" id="KW-0472">Membrane</keyword>
<dbReference type="PROSITE" id="PS00107">
    <property type="entry name" value="PROTEIN_KINASE_ATP"/>
    <property type="match status" value="1"/>
</dbReference>
<evidence type="ECO:0000256" key="1">
    <source>
        <dbReference type="ARBA" id="ARBA00004141"/>
    </source>
</evidence>
<feature type="domain" description="Protein kinase" evidence="24">
    <location>
        <begin position="519"/>
        <end position="848"/>
    </location>
</feature>
<dbReference type="InterPro" id="IPR043502">
    <property type="entry name" value="DNA/RNA_pol_sf"/>
</dbReference>
<dbReference type="FunFam" id="3.30.200.20:FF:000194">
    <property type="entry name" value="protein-tyrosine kinase 2-beta isoform X1"/>
    <property type="match status" value="1"/>
</dbReference>
<keyword evidence="8 22" id="KW-0812">Transmembrane</keyword>
<dbReference type="InterPro" id="IPR027469">
    <property type="entry name" value="Cation_efflux_TMD_sf"/>
</dbReference>
<evidence type="ECO:0000256" key="16">
    <source>
        <dbReference type="ARBA" id="ARBA00051245"/>
    </source>
</evidence>
<dbReference type="SUPFAM" id="SSF56672">
    <property type="entry name" value="DNA/RNA polymerases"/>
    <property type="match status" value="1"/>
</dbReference>
<feature type="compositionally biased region" description="Low complexity" evidence="21">
    <location>
        <begin position="9"/>
        <end position="21"/>
    </location>
</feature>
<dbReference type="GO" id="GO:0005737">
    <property type="term" value="C:cytoplasm"/>
    <property type="evidence" value="ECO:0007669"/>
    <property type="project" value="UniProtKB-SubCell"/>
</dbReference>
<feature type="domain" description="Reverse transcriptase" evidence="25">
    <location>
        <begin position="820"/>
        <end position="975"/>
    </location>
</feature>
<dbReference type="Pfam" id="PF00078">
    <property type="entry name" value="RVT_1"/>
    <property type="match status" value="1"/>
</dbReference>
<feature type="transmembrane region" description="Helical" evidence="22">
    <location>
        <begin position="120"/>
        <end position="141"/>
    </location>
</feature>
<evidence type="ECO:0000259" key="25">
    <source>
        <dbReference type="PROSITE" id="PS50878"/>
    </source>
</evidence>
<evidence type="ECO:0000256" key="13">
    <source>
        <dbReference type="ARBA" id="ARBA00022999"/>
    </source>
</evidence>
<dbReference type="GO" id="GO:0008324">
    <property type="term" value="F:monoatomic cation transmembrane transporter activity"/>
    <property type="evidence" value="ECO:0007669"/>
    <property type="project" value="InterPro"/>
</dbReference>
<comment type="subcellular location">
    <subcellularLocation>
        <location evidence="2">Cell membrane</location>
        <topology evidence="2">Peripheral membrane protein</topology>
    </subcellularLocation>
    <subcellularLocation>
        <location evidence="3">Cytoplasm</location>
    </subcellularLocation>
    <subcellularLocation>
        <location evidence="1">Membrane</location>
        <topology evidence="1">Multi-pass membrane protein</topology>
    </subcellularLocation>
</comment>
<evidence type="ECO:0000256" key="19">
    <source>
        <dbReference type="PROSITE-ProRule" id="PRU10141"/>
    </source>
</evidence>
<evidence type="ECO:0000256" key="12">
    <source>
        <dbReference type="ARBA" id="ARBA00022989"/>
    </source>
</evidence>
<dbReference type="GO" id="GO:0004715">
    <property type="term" value="F:non-membrane spanning protein tyrosine kinase activity"/>
    <property type="evidence" value="ECO:0007669"/>
    <property type="project" value="UniProtKB-EC"/>
</dbReference>
<dbReference type="SMART" id="SM00252">
    <property type="entry name" value="SH2"/>
    <property type="match status" value="1"/>
</dbReference>
<dbReference type="FunFam" id="1.20.1510.10:FF:000005">
    <property type="entry name" value="Putative Cation diffusion facilitator 1"/>
    <property type="match status" value="1"/>
</dbReference>
<evidence type="ECO:0000256" key="15">
    <source>
        <dbReference type="ARBA" id="ARBA00023137"/>
    </source>
</evidence>
<dbReference type="Gene3D" id="1.10.510.10">
    <property type="entry name" value="Transferase(Phosphotransferase) domain 1"/>
    <property type="match status" value="1"/>
</dbReference>
<dbReference type="PROSITE" id="PS50878">
    <property type="entry name" value="RT_POL"/>
    <property type="match status" value="1"/>
</dbReference>
<protein>
    <recommendedName>
        <fullName evidence="20">Tyrosine-protein kinase</fullName>
        <ecNumber evidence="20">2.7.10.2</ecNumber>
    </recommendedName>
</protein>
<sequence>MSESSRLDAQNVSTSSSQNSTADEEKLLKTANGARKHLSEYYKKQNEILDHYKQDSEQIEAARRTRERHRSVKTSESSESAELYHLHASTITMQSKDSLMVRHEDAQNEEAKLAKAATRLANITLLVNLCLMLAKMIASYLSGSMSIISSMVDSVVDLTAGAVLSISSRMIRKRDPYQYPRGRTRVEPLSLILISVIMGMASVQLIISSTTRISAAAAGGDRDEINVSWPTIGIMLSTIIVKLTLFIVCQKYKSNSSIKVLSLDHRNDCLSISMTLSCAWLAYTYGSKNGQPTGVSLFGICPESGCDLYYLDPFGAIVVSFYILYTWIRTGYAHFVMLSGKSAHPELINRIIHQCIEHDERITHIDTVYVYHYGTKFLVETTVAEREDFPEIEKKLREFAFYHGFLPREDLQSILVNPGDYLIRVSEVVESENKFTREVILSLMPITVESKLEEDKNRPRNVVIKHVQNMVFCELNHSFDTMTELIAYYTENTGAYSQGLFQLVTPILQQPWEFMHSDVQVGKVLGEGAFGKVCAGQLKLKDGTNVEVAIKMTKVSAFLSKAKIKEMMNEARFIRNFNHKNVVRLYGVAHDEQPLYILLELVKGGSLQDYLKKAKEEGETVSVLDRINFCAGAGKGIDYLHQNNCIHRNDGNEFLIEDNKREGDDLYVIANAIVKVDASGRTMLHIFNPSATQIKIWKDQALGRAEKFVNTRQSEYIPPEAEPVAKMPKLPKETPANYKPSQEVDLSKSILNDEEKEVLKEIVDRHPRAFVGPDGNLGCYTGQIRHRIDFIEGAKIPAPRNFRVPLERREEAAKQIEEMLRQDLIRESKSPMASPIVLVPKADKESWRFCIDYRQINTITEPVQSVLPNIQELLDITAESCVYTTLDFAAGFHQIPVVEEHCERTAFASFMGVFEFVRMPMGLKGSSGTFQRVMYQMLRPLKARVFCYIDDIILTSRNTTEHLQDIDENSLLFVS</sequence>
<dbReference type="STRING" id="1561998.A0A1I7TLX0"/>
<dbReference type="GO" id="GO:0005886">
    <property type="term" value="C:plasma membrane"/>
    <property type="evidence" value="ECO:0007669"/>
    <property type="project" value="UniProtKB-SubCell"/>
</dbReference>
<dbReference type="InterPro" id="IPR017441">
    <property type="entry name" value="Protein_kinase_ATP_BS"/>
</dbReference>
<evidence type="ECO:0000313" key="27">
    <source>
        <dbReference type="WBParaSite" id="Csp11.Scaffold628.g7215.t2"/>
    </source>
</evidence>
<keyword evidence="7 20" id="KW-0808">Transferase</keyword>
<evidence type="ECO:0000256" key="2">
    <source>
        <dbReference type="ARBA" id="ARBA00004202"/>
    </source>
</evidence>
<dbReference type="PROSITE" id="PS50011">
    <property type="entry name" value="PROTEIN_KINASE_DOM"/>
    <property type="match status" value="1"/>
</dbReference>
<dbReference type="InterPro" id="IPR001245">
    <property type="entry name" value="Ser-Thr/Tyr_kinase_cat_dom"/>
</dbReference>
<keyword evidence="13 18" id="KW-0727">SH2 domain</keyword>
<dbReference type="PROSITE" id="PS50001">
    <property type="entry name" value="SH2"/>
    <property type="match status" value="1"/>
</dbReference>
<feature type="transmembrane region" description="Helical" evidence="22">
    <location>
        <begin position="147"/>
        <end position="167"/>
    </location>
</feature>
<evidence type="ECO:0000256" key="7">
    <source>
        <dbReference type="ARBA" id="ARBA00022679"/>
    </source>
</evidence>
<evidence type="ECO:0000256" key="10">
    <source>
        <dbReference type="ARBA" id="ARBA00022777"/>
    </source>
</evidence>
<dbReference type="PANTHER" id="PTHR43840">
    <property type="entry name" value="MITOCHONDRIAL METAL TRANSPORTER 1-RELATED"/>
    <property type="match status" value="1"/>
</dbReference>
<name>A0A1I7TLX0_9PELO</name>
<evidence type="ECO:0000256" key="21">
    <source>
        <dbReference type="SAM" id="MobiDB-lite"/>
    </source>
</evidence>
<dbReference type="Pfam" id="PF00017">
    <property type="entry name" value="SH2"/>
    <property type="match status" value="1"/>
</dbReference>
<keyword evidence="6" id="KW-0963">Cytoplasm</keyword>
<dbReference type="GO" id="GO:0005524">
    <property type="term" value="F:ATP binding"/>
    <property type="evidence" value="ECO:0007669"/>
    <property type="project" value="UniProtKB-UniRule"/>
</dbReference>
<keyword evidence="15 20" id="KW-0829">Tyrosine-protein kinase</keyword>
<evidence type="ECO:0000313" key="26">
    <source>
        <dbReference type="Proteomes" id="UP000095282"/>
    </source>
</evidence>
<dbReference type="InterPro" id="IPR050291">
    <property type="entry name" value="CDF_Transporter"/>
</dbReference>
<organism evidence="26 27">
    <name type="scientific">Caenorhabditis tropicalis</name>
    <dbReference type="NCBI Taxonomy" id="1561998"/>
    <lineage>
        <taxon>Eukaryota</taxon>
        <taxon>Metazoa</taxon>
        <taxon>Ecdysozoa</taxon>
        <taxon>Nematoda</taxon>
        <taxon>Chromadorea</taxon>
        <taxon>Rhabditida</taxon>
        <taxon>Rhabditina</taxon>
        <taxon>Rhabditomorpha</taxon>
        <taxon>Rhabditoidea</taxon>
        <taxon>Rhabditidae</taxon>
        <taxon>Peloderinae</taxon>
        <taxon>Caenorhabditis</taxon>
    </lineage>
</organism>
<dbReference type="PANTHER" id="PTHR43840:SF49">
    <property type="entry name" value="CATION EFFLUX PROTEIN CYTOPLASMIC DOMAIN-CONTAINING PROTEIN"/>
    <property type="match status" value="1"/>
</dbReference>
<dbReference type="Gene3D" id="1.20.1510.10">
    <property type="entry name" value="Cation efflux protein transmembrane domain"/>
    <property type="match status" value="1"/>
</dbReference>
<evidence type="ECO:0000256" key="22">
    <source>
        <dbReference type="SAM" id="Phobius"/>
    </source>
</evidence>
<evidence type="ECO:0000256" key="8">
    <source>
        <dbReference type="ARBA" id="ARBA00022692"/>
    </source>
</evidence>
<accession>A0A1I7TLX0</accession>
<comment type="catalytic activity">
    <reaction evidence="16 20">
        <text>L-tyrosyl-[protein] + ATP = O-phospho-L-tyrosyl-[protein] + ADP + H(+)</text>
        <dbReference type="Rhea" id="RHEA:10596"/>
        <dbReference type="Rhea" id="RHEA-COMP:10136"/>
        <dbReference type="Rhea" id="RHEA-COMP:20101"/>
        <dbReference type="ChEBI" id="CHEBI:15378"/>
        <dbReference type="ChEBI" id="CHEBI:30616"/>
        <dbReference type="ChEBI" id="CHEBI:46858"/>
        <dbReference type="ChEBI" id="CHEBI:61978"/>
        <dbReference type="ChEBI" id="CHEBI:456216"/>
        <dbReference type="EC" id="2.7.10.2"/>
    </reaction>
</comment>
<evidence type="ECO:0000256" key="14">
    <source>
        <dbReference type="ARBA" id="ARBA00023136"/>
    </source>
</evidence>
<feature type="transmembrane region" description="Helical" evidence="22">
    <location>
        <begin position="308"/>
        <end position="328"/>
    </location>
</feature>
<evidence type="ECO:0000256" key="9">
    <source>
        <dbReference type="ARBA" id="ARBA00022741"/>
    </source>
</evidence>
<evidence type="ECO:0000259" key="24">
    <source>
        <dbReference type="PROSITE" id="PS50011"/>
    </source>
</evidence>
<feature type="domain" description="SH2" evidence="23">
    <location>
        <begin position="401"/>
        <end position="507"/>
    </location>
</feature>
<dbReference type="InterPro" id="IPR011009">
    <property type="entry name" value="Kinase-like_dom_sf"/>
</dbReference>
<evidence type="ECO:0000256" key="6">
    <source>
        <dbReference type="ARBA" id="ARBA00022490"/>
    </source>
</evidence>
<dbReference type="CDD" id="cd01647">
    <property type="entry name" value="RT_LTR"/>
    <property type="match status" value="1"/>
</dbReference>
<keyword evidence="5" id="KW-1003">Cell membrane</keyword>
<dbReference type="InterPro" id="IPR000719">
    <property type="entry name" value="Prot_kinase_dom"/>
</dbReference>
<dbReference type="InterPro" id="IPR000477">
    <property type="entry name" value="RT_dom"/>
</dbReference>
<dbReference type="CDD" id="cd10361">
    <property type="entry name" value="SH2_Fps_family"/>
    <property type="match status" value="1"/>
</dbReference>
<keyword evidence="12 22" id="KW-1133">Transmembrane helix</keyword>
<dbReference type="InterPro" id="IPR043128">
    <property type="entry name" value="Rev_trsase/Diguanyl_cyclase"/>
</dbReference>
<dbReference type="Pfam" id="PF01545">
    <property type="entry name" value="Cation_efflux"/>
    <property type="match status" value="1"/>
</dbReference>
<evidence type="ECO:0000256" key="11">
    <source>
        <dbReference type="ARBA" id="ARBA00022840"/>
    </source>
</evidence>
<evidence type="ECO:0000256" key="5">
    <source>
        <dbReference type="ARBA" id="ARBA00022475"/>
    </source>
</evidence>
<dbReference type="Gene3D" id="3.30.200.20">
    <property type="entry name" value="Phosphorylase Kinase, domain 1"/>
    <property type="match status" value="1"/>
</dbReference>
<proteinExistence type="inferred from homology"/>
<dbReference type="SUPFAM" id="SSF55550">
    <property type="entry name" value="SH2 domain"/>
    <property type="match status" value="1"/>
</dbReference>
<dbReference type="EC" id="2.7.10.2" evidence="20"/>
<evidence type="ECO:0000256" key="18">
    <source>
        <dbReference type="PROSITE-ProRule" id="PRU00191"/>
    </source>
</evidence>
<evidence type="ECO:0000256" key="20">
    <source>
        <dbReference type="RuleBase" id="RU362096"/>
    </source>
</evidence>
<dbReference type="WBParaSite" id="Csp11.Scaffold628.g7215.t2">
    <property type="protein sequence ID" value="Csp11.Scaffold628.g7215.t2"/>
    <property type="gene ID" value="Csp11.Scaffold628.g7215"/>
</dbReference>